<organism evidence="1 2">
    <name type="scientific">Actinoplanes lutulentus</name>
    <dbReference type="NCBI Taxonomy" id="1287878"/>
    <lineage>
        <taxon>Bacteria</taxon>
        <taxon>Bacillati</taxon>
        <taxon>Actinomycetota</taxon>
        <taxon>Actinomycetes</taxon>
        <taxon>Micromonosporales</taxon>
        <taxon>Micromonosporaceae</taxon>
        <taxon>Actinoplanes</taxon>
    </lineage>
</organism>
<evidence type="ECO:0000313" key="1">
    <source>
        <dbReference type="EMBL" id="RAK36729.1"/>
    </source>
</evidence>
<dbReference type="RefSeq" id="WP_111650519.1">
    <property type="nucleotide sequence ID" value="NZ_JACHWI010000011.1"/>
</dbReference>
<dbReference type="Proteomes" id="UP000249341">
    <property type="component" value="Unassembled WGS sequence"/>
</dbReference>
<gene>
    <name evidence="1" type="ORF">B0I29_108319</name>
</gene>
<protein>
    <submittedName>
        <fullName evidence="1">Putative adhesin</fullName>
    </submittedName>
</protein>
<proteinExistence type="predicted"/>
<dbReference type="EMBL" id="QLMJ01000008">
    <property type="protein sequence ID" value="RAK36729.1"/>
    <property type="molecule type" value="Genomic_DNA"/>
</dbReference>
<dbReference type="OrthoDB" id="3252095at2"/>
<comment type="caution">
    <text evidence="1">The sequence shown here is derived from an EMBL/GenBank/DDBJ whole genome shotgun (WGS) entry which is preliminary data.</text>
</comment>
<reference evidence="1 2" key="1">
    <citation type="submission" date="2018-06" db="EMBL/GenBank/DDBJ databases">
        <title>Genomic Encyclopedia of Type Strains, Phase III (KMG-III): the genomes of soil and plant-associated and newly described type strains.</title>
        <authorList>
            <person name="Whitman W."/>
        </authorList>
    </citation>
    <scope>NUCLEOTIDE SEQUENCE [LARGE SCALE GENOMIC DNA]</scope>
    <source>
        <strain evidence="1 2">CGMCC 4.7090</strain>
    </source>
</reference>
<name>A0A327ZB42_9ACTN</name>
<dbReference type="AlphaFoldDB" id="A0A327ZB42"/>
<keyword evidence="2" id="KW-1185">Reference proteome</keyword>
<accession>A0A327ZB42</accession>
<evidence type="ECO:0000313" key="2">
    <source>
        <dbReference type="Proteomes" id="UP000249341"/>
    </source>
</evidence>
<sequence>MPIFDTSEPISVAVDLSVGHVTIAAGDRVDTIVEVRPSNEANDSDVEAAQQVRVDFSTGTLRVTGPKRVFDFSHKTKSVTVSIELPADSRVTAEVQLGDLRATGRLGESRFKTAAGHVSVEQTGALRVRTSAGDVTATSIAGDADIATGTGRITVGEIDGNAVLKNSNGDTTIAAVTGTVRVRAANGDITVEQAGAGADAKSSNGSVRLGSVARGSVVLETALGNLDVGIASGTAAWLDVNTSFGRVRNLLENSPGPDATDETVEVRGRTTYGDITIHRGGER</sequence>